<dbReference type="InterPro" id="IPR036259">
    <property type="entry name" value="MFS_trans_sf"/>
</dbReference>
<dbReference type="STRING" id="1292034.OR37_00472"/>
<dbReference type="Proteomes" id="UP000013063">
    <property type="component" value="Unassembled WGS sequence"/>
</dbReference>
<dbReference type="OrthoDB" id="9764596at2"/>
<evidence type="ECO:0000256" key="2">
    <source>
        <dbReference type="SAM" id="Phobius"/>
    </source>
</evidence>
<dbReference type="GO" id="GO:0008643">
    <property type="term" value="P:carbohydrate transport"/>
    <property type="evidence" value="ECO:0007669"/>
    <property type="project" value="InterPro"/>
</dbReference>
<comment type="similarity">
    <text evidence="1">Belongs to the sodium:galactoside symporter (TC 2.A.2) family.</text>
</comment>
<evidence type="ECO:0000313" key="4">
    <source>
        <dbReference type="Proteomes" id="UP000013063"/>
    </source>
</evidence>
<feature type="transmembrane region" description="Helical" evidence="2">
    <location>
        <begin position="186"/>
        <end position="208"/>
    </location>
</feature>
<keyword evidence="4" id="KW-1185">Reference proteome</keyword>
<dbReference type="eggNOG" id="COG2211">
    <property type="taxonomic scope" value="Bacteria"/>
</dbReference>
<sequence precursor="true">MFRSRLGSGQSLSALQRVVYGMPSMPHAFIALPLYMLLPAYYAGHTHITLAQIGAVAALGRVFDAVSDPIIGFLSDRTRAVFGTRKPWAVGSMIFCALSATRLFQPPANADVGYFALWSALLYVGFTMFEVPNSAWGAELSRDYVERSRIGAAKAIFNIAGSLASYLLPIGLYFYTKSTAISGTSFAVLSIAYVIAFPLFMLLSLIIVPNGPVVENRRVALGAVLSSLRRSAVLQRFYGITALWGLGEGFFMSTTFIFMTDFMGLKEQFPFIMVALFVAEMVFLQVWTPILKKIDRHRAWAFCVAAIVCLSPIVLLLPKGSAGFPFFIGLVCVRSFFGAPTNFLPGAVLGDVIDHDALRTGSSKAGNFFAIQMLVIKVMMALGGACAFLIMDKAGYKVGHPNGEVANLGLLAAYIGAPLIFHLSMACLAWNFPITSRKHGIIQRRLEARARRLEAKAATE</sequence>
<dbReference type="Pfam" id="PF13347">
    <property type="entry name" value="MFS_2"/>
    <property type="match status" value="1"/>
</dbReference>
<dbReference type="GO" id="GO:0015293">
    <property type="term" value="F:symporter activity"/>
    <property type="evidence" value="ECO:0007669"/>
    <property type="project" value="InterPro"/>
</dbReference>
<feature type="transmembrane region" description="Helical" evidence="2">
    <location>
        <begin position="411"/>
        <end position="434"/>
    </location>
</feature>
<protein>
    <submittedName>
        <fullName evidence="3">Na+/melibiose symporter-like transporter</fullName>
    </submittedName>
</protein>
<feature type="transmembrane region" description="Helical" evidence="2">
    <location>
        <begin position="299"/>
        <end position="318"/>
    </location>
</feature>
<dbReference type="GO" id="GO:0005886">
    <property type="term" value="C:plasma membrane"/>
    <property type="evidence" value="ECO:0007669"/>
    <property type="project" value="TreeGrafter"/>
</dbReference>
<gene>
    <name evidence="3" type="ORF">OR37_00472</name>
</gene>
<feature type="transmembrane region" description="Helical" evidence="2">
    <location>
        <begin position="324"/>
        <end position="344"/>
    </location>
</feature>
<organism evidence="3 4">
    <name type="scientific">Caulobacter vibrioides OR37</name>
    <dbReference type="NCBI Taxonomy" id="1292034"/>
    <lineage>
        <taxon>Bacteria</taxon>
        <taxon>Pseudomonadati</taxon>
        <taxon>Pseudomonadota</taxon>
        <taxon>Alphaproteobacteria</taxon>
        <taxon>Caulobacterales</taxon>
        <taxon>Caulobacteraceae</taxon>
        <taxon>Caulobacter</taxon>
    </lineage>
</organism>
<keyword evidence="2" id="KW-0472">Membrane</keyword>
<feature type="transmembrane region" description="Helical" evidence="2">
    <location>
        <begin position="20"/>
        <end position="42"/>
    </location>
</feature>
<dbReference type="PANTHER" id="PTHR11328:SF24">
    <property type="entry name" value="MAJOR FACILITATOR SUPERFAMILY (MFS) PROFILE DOMAIN-CONTAINING PROTEIN"/>
    <property type="match status" value="1"/>
</dbReference>
<feature type="transmembrane region" description="Helical" evidence="2">
    <location>
        <begin position="365"/>
        <end position="391"/>
    </location>
</feature>
<keyword evidence="2" id="KW-0812">Transmembrane</keyword>
<dbReference type="PANTHER" id="PTHR11328">
    <property type="entry name" value="MAJOR FACILITATOR SUPERFAMILY DOMAIN-CONTAINING PROTEIN"/>
    <property type="match status" value="1"/>
</dbReference>
<name>R0EQ40_CAUVI</name>
<accession>R0EQ40</accession>
<feature type="transmembrane region" description="Helical" evidence="2">
    <location>
        <begin position="112"/>
        <end position="131"/>
    </location>
</feature>
<dbReference type="Gene3D" id="1.20.1250.20">
    <property type="entry name" value="MFS general substrate transporter like domains"/>
    <property type="match status" value="2"/>
</dbReference>
<reference evidence="3 4" key="1">
    <citation type="journal article" date="2013" name="Genome Announc.">
        <title>Draft Genome Sequence for Caulobacter sp. Strain OR37, a Bacterium Tolerant to Heavy Metals.</title>
        <authorList>
            <person name="Utturkar S.M."/>
            <person name="Bollmann A."/>
            <person name="Brzoska R.M."/>
            <person name="Klingeman D.M."/>
            <person name="Epstein S.E."/>
            <person name="Palumbo A.V."/>
            <person name="Brown S.D."/>
        </authorList>
    </citation>
    <scope>NUCLEOTIDE SEQUENCE [LARGE SCALE GENOMIC DNA]</scope>
    <source>
        <strain evidence="3 4">OR37</strain>
    </source>
</reference>
<evidence type="ECO:0000256" key="1">
    <source>
        <dbReference type="ARBA" id="ARBA00009617"/>
    </source>
</evidence>
<dbReference type="RefSeq" id="WP_004615550.1">
    <property type="nucleotide sequence ID" value="NZ_APMP01000001.1"/>
</dbReference>
<proteinExistence type="inferred from homology"/>
<feature type="transmembrane region" description="Helical" evidence="2">
    <location>
        <begin position="269"/>
        <end position="287"/>
    </location>
</feature>
<feature type="transmembrane region" description="Helical" evidence="2">
    <location>
        <begin position="87"/>
        <end position="106"/>
    </location>
</feature>
<dbReference type="SUPFAM" id="SSF103473">
    <property type="entry name" value="MFS general substrate transporter"/>
    <property type="match status" value="1"/>
</dbReference>
<dbReference type="InterPro" id="IPR039672">
    <property type="entry name" value="MFS_2"/>
</dbReference>
<dbReference type="AlphaFoldDB" id="R0EQ40"/>
<dbReference type="PATRIC" id="fig|1292034.3.peg.470"/>
<feature type="transmembrane region" description="Helical" evidence="2">
    <location>
        <begin position="152"/>
        <end position="174"/>
    </location>
</feature>
<evidence type="ECO:0000313" key="3">
    <source>
        <dbReference type="EMBL" id="ENZ83964.1"/>
    </source>
</evidence>
<dbReference type="EMBL" id="APMP01000001">
    <property type="protein sequence ID" value="ENZ83964.1"/>
    <property type="molecule type" value="Genomic_DNA"/>
</dbReference>
<feature type="transmembrane region" description="Helical" evidence="2">
    <location>
        <begin position="237"/>
        <end position="257"/>
    </location>
</feature>
<keyword evidence="2" id="KW-1133">Transmembrane helix</keyword>
<comment type="caution">
    <text evidence="3">The sequence shown here is derived from an EMBL/GenBank/DDBJ whole genome shotgun (WGS) entry which is preliminary data.</text>
</comment>